<evidence type="ECO:0000256" key="19">
    <source>
        <dbReference type="ARBA" id="ARBA00031825"/>
    </source>
</evidence>
<evidence type="ECO:0000256" key="1">
    <source>
        <dbReference type="ARBA" id="ARBA00001698"/>
    </source>
</evidence>
<evidence type="ECO:0000256" key="13">
    <source>
        <dbReference type="ARBA" id="ARBA00022989"/>
    </source>
</evidence>
<dbReference type="STRING" id="1167006.UWK_00875"/>
<comment type="pathway">
    <text evidence="4">Lipid metabolism.</text>
</comment>
<dbReference type="EMBL" id="CP003985">
    <property type="protein sequence ID" value="AGF77449.1"/>
    <property type="molecule type" value="Genomic_DNA"/>
</dbReference>
<accession>M1NCG5</accession>
<evidence type="ECO:0000313" key="26">
    <source>
        <dbReference type="Proteomes" id="UP000011721"/>
    </source>
</evidence>
<evidence type="ECO:0000256" key="2">
    <source>
        <dbReference type="ARBA" id="ARBA00004651"/>
    </source>
</evidence>
<dbReference type="RefSeq" id="WP_015403145.1">
    <property type="nucleotide sequence ID" value="NC_020304.1"/>
</dbReference>
<keyword evidence="9" id="KW-0444">Lipid biosynthesis</keyword>
<evidence type="ECO:0000256" key="5">
    <source>
        <dbReference type="ARBA" id="ARBA00010185"/>
    </source>
</evidence>
<keyword evidence="10" id="KW-0808">Transferase</keyword>
<organism evidence="25 26">
    <name type="scientific">Desulfocapsa sulfexigens (strain DSM 10523 / SB164P1)</name>
    <dbReference type="NCBI Taxonomy" id="1167006"/>
    <lineage>
        <taxon>Bacteria</taxon>
        <taxon>Pseudomonadati</taxon>
        <taxon>Thermodesulfobacteriota</taxon>
        <taxon>Desulfobulbia</taxon>
        <taxon>Desulfobulbales</taxon>
        <taxon>Desulfocapsaceae</taxon>
        <taxon>Desulfocapsa</taxon>
    </lineage>
</organism>
<feature type="transmembrane region" description="Helical" evidence="24">
    <location>
        <begin position="113"/>
        <end position="130"/>
    </location>
</feature>
<keyword evidence="12" id="KW-0548">Nucleotidyltransferase</keyword>
<dbReference type="OrthoDB" id="9799199at2"/>
<evidence type="ECO:0000256" key="23">
    <source>
        <dbReference type="ARBA" id="ARBA00033406"/>
    </source>
</evidence>
<comment type="catalytic activity">
    <reaction evidence="1">
        <text>a 1,2-diacyl-sn-glycero-3-phosphate + CTP + H(+) = a CDP-1,2-diacyl-sn-glycerol + diphosphate</text>
        <dbReference type="Rhea" id="RHEA:16229"/>
        <dbReference type="ChEBI" id="CHEBI:15378"/>
        <dbReference type="ChEBI" id="CHEBI:33019"/>
        <dbReference type="ChEBI" id="CHEBI:37563"/>
        <dbReference type="ChEBI" id="CHEBI:58332"/>
        <dbReference type="ChEBI" id="CHEBI:58608"/>
        <dbReference type="EC" id="2.7.7.41"/>
    </reaction>
</comment>
<comment type="subcellular location">
    <subcellularLocation>
        <location evidence="2">Cell membrane</location>
        <topology evidence="2">Multi-pass membrane protein</topology>
    </subcellularLocation>
</comment>
<evidence type="ECO:0000256" key="17">
    <source>
        <dbReference type="ARBA" id="ARBA00023264"/>
    </source>
</evidence>
<dbReference type="PANTHER" id="PTHR46382">
    <property type="entry name" value="PHOSPHATIDATE CYTIDYLYLTRANSFERASE"/>
    <property type="match status" value="1"/>
</dbReference>
<keyword evidence="26" id="KW-1185">Reference proteome</keyword>
<feature type="transmembrane region" description="Helical" evidence="24">
    <location>
        <begin position="231"/>
        <end position="254"/>
    </location>
</feature>
<comment type="similarity">
    <text evidence="5">Belongs to the CDS family.</text>
</comment>
<reference evidence="26" key="1">
    <citation type="journal article" date="2013" name="Stand. Genomic Sci.">
        <title>Complete genome sequence of Desulfocapsa sulfexigens, a marine deltaproteobacterium specialized in disproportionating inorganic sulfur compounds.</title>
        <authorList>
            <person name="Finster K.W."/>
            <person name="Kjeldsen K.U."/>
            <person name="Kube M."/>
            <person name="Reinhardt R."/>
            <person name="Mussmann M."/>
            <person name="Amann R."/>
            <person name="Schreiber L."/>
        </authorList>
    </citation>
    <scope>NUCLEOTIDE SEQUENCE [LARGE SCALE GENOMIC DNA]</scope>
    <source>
        <strain evidence="26">DSM 10523 / SB164P1</strain>
    </source>
</reference>
<evidence type="ECO:0000256" key="11">
    <source>
        <dbReference type="ARBA" id="ARBA00022692"/>
    </source>
</evidence>
<evidence type="ECO:0000256" key="7">
    <source>
        <dbReference type="ARBA" id="ARBA00019373"/>
    </source>
</evidence>
<evidence type="ECO:0000256" key="18">
    <source>
        <dbReference type="ARBA" id="ARBA00029893"/>
    </source>
</evidence>
<keyword evidence="8" id="KW-1003">Cell membrane</keyword>
<comment type="pathway">
    <text evidence="3">Phospholipid metabolism; CDP-diacylglycerol biosynthesis; CDP-diacylglycerol from sn-glycerol 3-phosphate: step 3/3.</text>
</comment>
<keyword evidence="17" id="KW-1208">Phospholipid metabolism</keyword>
<evidence type="ECO:0000256" key="6">
    <source>
        <dbReference type="ARBA" id="ARBA00012487"/>
    </source>
</evidence>
<dbReference type="GO" id="GO:0004605">
    <property type="term" value="F:phosphatidate cytidylyltransferase activity"/>
    <property type="evidence" value="ECO:0007669"/>
    <property type="project" value="UniProtKB-EC"/>
</dbReference>
<feature type="transmembrane region" description="Helical" evidence="24">
    <location>
        <begin position="266"/>
        <end position="291"/>
    </location>
</feature>
<proteinExistence type="inferred from homology"/>
<evidence type="ECO:0000256" key="24">
    <source>
        <dbReference type="SAM" id="Phobius"/>
    </source>
</evidence>
<feature type="transmembrane region" description="Helical" evidence="24">
    <location>
        <begin position="137"/>
        <end position="155"/>
    </location>
</feature>
<dbReference type="GO" id="GO:0005886">
    <property type="term" value="C:plasma membrane"/>
    <property type="evidence" value="ECO:0007669"/>
    <property type="project" value="UniProtKB-SubCell"/>
</dbReference>
<dbReference type="AlphaFoldDB" id="M1NCG5"/>
<sequence length="297" mass="31921">MGRQDIAIGALELWLLLPALGVPFGVWQYRKGCPDFIVNLLVWIILIPLVVVFSSLGLSAFTALVAVACICGCLELAGLDPADGKYGNKILVALACSLPIPLLAFWFSPDFPWLPILLALSVPFWALLLPRFKGRGIPVWTMALSIGAGLAFWIGIHSFNYGTDTNYVLWAFSVVAVNDILAAVLGKMIRSPHPFPTLSPNKSVVGYLGGMGSGVVAGFLISFALPHFGTSQIFTASLLLAVAGSAGDLFASWIKRRNNVKDFSRVLMTMGGVLDRLDSLLAAGCVFYFYITFTGLS</sequence>
<evidence type="ECO:0000256" key="10">
    <source>
        <dbReference type="ARBA" id="ARBA00022679"/>
    </source>
</evidence>
<dbReference type="HOGENOM" id="CLU_037294_3_3_7"/>
<dbReference type="GO" id="GO:0016024">
    <property type="term" value="P:CDP-diacylglycerol biosynthetic process"/>
    <property type="evidence" value="ECO:0007669"/>
    <property type="project" value="TreeGrafter"/>
</dbReference>
<keyword evidence="11 24" id="KW-0812">Transmembrane</keyword>
<feature type="transmembrane region" description="Helical" evidence="24">
    <location>
        <begin position="36"/>
        <end position="54"/>
    </location>
</feature>
<evidence type="ECO:0000256" key="9">
    <source>
        <dbReference type="ARBA" id="ARBA00022516"/>
    </source>
</evidence>
<evidence type="ECO:0000256" key="12">
    <source>
        <dbReference type="ARBA" id="ARBA00022695"/>
    </source>
</evidence>
<keyword evidence="14" id="KW-0443">Lipid metabolism</keyword>
<evidence type="ECO:0000256" key="14">
    <source>
        <dbReference type="ARBA" id="ARBA00023098"/>
    </source>
</evidence>
<keyword evidence="16" id="KW-0594">Phospholipid biosynthesis</keyword>
<evidence type="ECO:0000256" key="22">
    <source>
        <dbReference type="ARBA" id="ARBA00032743"/>
    </source>
</evidence>
<evidence type="ECO:0000256" key="4">
    <source>
        <dbReference type="ARBA" id="ARBA00005189"/>
    </source>
</evidence>
<evidence type="ECO:0000256" key="21">
    <source>
        <dbReference type="ARBA" id="ARBA00032396"/>
    </source>
</evidence>
<dbReference type="eggNOG" id="COG0575">
    <property type="taxonomic scope" value="Bacteria"/>
</dbReference>
<evidence type="ECO:0000256" key="16">
    <source>
        <dbReference type="ARBA" id="ARBA00023209"/>
    </source>
</evidence>
<dbReference type="EC" id="2.7.7.41" evidence="6"/>
<feature type="transmembrane region" description="Helical" evidence="24">
    <location>
        <begin position="205"/>
        <end position="225"/>
    </location>
</feature>
<gene>
    <name evidence="25" type="ordered locus">UWK_00875</name>
</gene>
<evidence type="ECO:0000256" key="3">
    <source>
        <dbReference type="ARBA" id="ARBA00005119"/>
    </source>
</evidence>
<feature type="transmembrane region" description="Helical" evidence="24">
    <location>
        <begin position="167"/>
        <end position="185"/>
    </location>
</feature>
<keyword evidence="13 24" id="KW-1133">Transmembrane helix</keyword>
<dbReference type="PANTHER" id="PTHR46382:SF1">
    <property type="entry name" value="PHOSPHATIDATE CYTIDYLYLTRANSFERASE"/>
    <property type="match status" value="1"/>
</dbReference>
<evidence type="ECO:0000313" key="25">
    <source>
        <dbReference type="EMBL" id="AGF77449.1"/>
    </source>
</evidence>
<feature type="transmembrane region" description="Helical" evidence="24">
    <location>
        <begin position="6"/>
        <end position="29"/>
    </location>
</feature>
<name>M1NCG5_DESSD</name>
<evidence type="ECO:0000256" key="15">
    <source>
        <dbReference type="ARBA" id="ARBA00023136"/>
    </source>
</evidence>
<keyword evidence="15 24" id="KW-0472">Membrane</keyword>
<evidence type="ECO:0000256" key="8">
    <source>
        <dbReference type="ARBA" id="ARBA00022475"/>
    </source>
</evidence>
<dbReference type="Proteomes" id="UP000011721">
    <property type="component" value="Chromosome"/>
</dbReference>
<protein>
    <recommendedName>
        <fullName evidence="7">Phosphatidate cytidylyltransferase</fullName>
        <ecNumber evidence="6">2.7.7.41</ecNumber>
    </recommendedName>
    <alternativeName>
        <fullName evidence="20">CDP-DAG synthase</fullName>
    </alternativeName>
    <alternativeName>
        <fullName evidence="22">CDP-DG synthase</fullName>
    </alternativeName>
    <alternativeName>
        <fullName evidence="18">CDP-diacylglycerol synthase</fullName>
    </alternativeName>
    <alternativeName>
        <fullName evidence="21">CDP-diglyceride pyrophosphorylase</fullName>
    </alternativeName>
    <alternativeName>
        <fullName evidence="23">CDP-diglyceride synthase</fullName>
    </alternativeName>
    <alternativeName>
        <fullName evidence="19">CTP:phosphatidate cytidylyltransferase</fullName>
    </alternativeName>
</protein>
<dbReference type="KEGG" id="dsf:UWK_00875"/>
<evidence type="ECO:0000256" key="20">
    <source>
        <dbReference type="ARBA" id="ARBA00032253"/>
    </source>
</evidence>
<feature type="transmembrane region" description="Helical" evidence="24">
    <location>
        <begin position="90"/>
        <end position="107"/>
    </location>
</feature>
<dbReference type="Pfam" id="PF01148">
    <property type="entry name" value="CTP_transf_1"/>
    <property type="match status" value="1"/>
</dbReference>
<feature type="transmembrane region" description="Helical" evidence="24">
    <location>
        <begin position="60"/>
        <end position="78"/>
    </location>
</feature>